<evidence type="ECO:0000313" key="10">
    <source>
        <dbReference type="Proteomes" id="UP001451303"/>
    </source>
</evidence>
<evidence type="ECO:0000313" key="9">
    <source>
        <dbReference type="EMBL" id="KAL0471821.1"/>
    </source>
</evidence>
<evidence type="ECO:0000256" key="4">
    <source>
        <dbReference type="ARBA" id="ARBA00022729"/>
    </source>
</evidence>
<dbReference type="SUPFAM" id="SSF53474">
    <property type="entry name" value="alpha/beta-Hydrolases"/>
    <property type="match status" value="1"/>
</dbReference>
<dbReference type="InterPro" id="IPR011118">
    <property type="entry name" value="Tannase/feruloyl_esterase"/>
</dbReference>
<keyword evidence="3" id="KW-0479">Metal-binding</keyword>
<dbReference type="PANTHER" id="PTHR33938:SF2">
    <property type="entry name" value="CARBOXYLIC ESTER HYDROLASE"/>
    <property type="match status" value="1"/>
</dbReference>
<dbReference type="Pfam" id="PF07519">
    <property type="entry name" value="Tannase"/>
    <property type="match status" value="1"/>
</dbReference>
<dbReference type="EC" id="3.1.1.-" evidence="8"/>
<gene>
    <name evidence="9" type="ORF">QR685DRAFT_585570</name>
</gene>
<evidence type="ECO:0000256" key="5">
    <source>
        <dbReference type="ARBA" id="ARBA00022801"/>
    </source>
</evidence>
<comment type="similarity">
    <text evidence="1 8">Belongs to the tannase family.</text>
</comment>
<organism evidence="9 10">
    <name type="scientific">Neurospora intermedia</name>
    <dbReference type="NCBI Taxonomy" id="5142"/>
    <lineage>
        <taxon>Eukaryota</taxon>
        <taxon>Fungi</taxon>
        <taxon>Dikarya</taxon>
        <taxon>Ascomycota</taxon>
        <taxon>Pezizomycotina</taxon>
        <taxon>Sordariomycetes</taxon>
        <taxon>Sordariomycetidae</taxon>
        <taxon>Sordariales</taxon>
        <taxon>Sordariaceae</taxon>
        <taxon>Neurospora</taxon>
    </lineage>
</organism>
<keyword evidence="10" id="KW-1185">Reference proteome</keyword>
<evidence type="ECO:0000256" key="3">
    <source>
        <dbReference type="ARBA" id="ARBA00022723"/>
    </source>
</evidence>
<keyword evidence="5 8" id="KW-0378">Hydrolase</keyword>
<dbReference type="Proteomes" id="UP001451303">
    <property type="component" value="Unassembled WGS sequence"/>
</dbReference>
<reference evidence="9 10" key="1">
    <citation type="submission" date="2023-09" db="EMBL/GenBank/DDBJ databases">
        <title>Multi-omics analysis of a traditional fermented food reveals byproduct-associated fungal strains for waste-to-food upcycling.</title>
        <authorList>
            <consortium name="Lawrence Berkeley National Laboratory"/>
            <person name="Rekdal V.M."/>
            <person name="Villalobos-Escobedo J.M."/>
            <person name="Rodriguez-Valeron N."/>
            <person name="Garcia M.O."/>
            <person name="Vasquez D.P."/>
            <person name="Damayanti I."/>
            <person name="Sorensen P.M."/>
            <person name="Baidoo E.E."/>
            <person name="De Carvalho A.C."/>
            <person name="Riley R."/>
            <person name="Lipzen A."/>
            <person name="He G."/>
            <person name="Yan M."/>
            <person name="Haridas S."/>
            <person name="Daum C."/>
            <person name="Yoshinaga Y."/>
            <person name="Ng V."/>
            <person name="Grigoriev I.V."/>
            <person name="Munk R."/>
            <person name="Nuraida L."/>
            <person name="Wijaya C.H."/>
            <person name="Morales P.-C."/>
            <person name="Keasling J.D."/>
        </authorList>
    </citation>
    <scope>NUCLEOTIDE SEQUENCE [LARGE SCALE GENOMIC DNA]</scope>
    <source>
        <strain evidence="9 10">FGSC 2613</strain>
    </source>
</reference>
<accession>A0ABR3DGL0</accession>
<sequence length="562" mass="61220">MMRITASVTGIIAALAVAIQGSAIPSKSGGWDHDCHIPPSASWPAATVPTIRPSCNKGFFTSILPPEASLENITAVPEGGSHGEGRANIPYPTNPTNLPALCAVTIKVISSPSSSYRFGLFLPLPTEWSGRFLAVGNSGFAGGINWLDMAPGTHYVVLGKKLTNAYYNGRGRDIIYSYYSGCSTGGRQGLREIQKFPSSFDGILIGAPTWWTSHLHNWFTKVGLYNLPNTSSSHIPTPLLQVIADEVVDQCDLADGVEDGIISRPDLCTFNSSVLLCPSNYTASTNGTTTCLTQPQIDTVEKVYSTYYHEDTGEFIYPGPTLGSEAEWYRIIGNSTPSPYGVGYQRNFLLDNATWNWTSYSDSLVDLADRIDPGAATADEYDISAFRSRGGKVIFYHGLADGLVPAKGTELYYNRTMRLFGGSLTTLENLGNTTEFFRLFLLPGMQHCWGTPAGVDAPWNIGGAFQAGVLGSGLWSIPGFEGSEEHDALVALRRWVEEGREVKQLVATSWKAELDVNSGVKRQRKICAWPGQAVLRRGVDVDEVDINREEAWECKWPEGVEE</sequence>
<protein>
    <recommendedName>
        <fullName evidence="8">Carboxylic ester hydrolase</fullName>
        <ecNumber evidence="8">3.1.1.-</ecNumber>
    </recommendedName>
</protein>
<keyword evidence="7" id="KW-1015">Disulfide bond</keyword>
<proteinExistence type="inferred from homology"/>
<comment type="caution">
    <text evidence="9">The sequence shown here is derived from an EMBL/GenBank/DDBJ whole genome shotgun (WGS) entry which is preliminary data.</text>
</comment>
<evidence type="ECO:0000256" key="1">
    <source>
        <dbReference type="ARBA" id="ARBA00006249"/>
    </source>
</evidence>
<feature type="signal peptide" evidence="8">
    <location>
        <begin position="1"/>
        <end position="23"/>
    </location>
</feature>
<keyword evidence="6" id="KW-0106">Calcium</keyword>
<evidence type="ECO:0000256" key="7">
    <source>
        <dbReference type="ARBA" id="ARBA00023157"/>
    </source>
</evidence>
<dbReference type="InterPro" id="IPR029058">
    <property type="entry name" value="AB_hydrolase_fold"/>
</dbReference>
<name>A0ABR3DGL0_NEUIN</name>
<evidence type="ECO:0000256" key="8">
    <source>
        <dbReference type="RuleBase" id="RU361238"/>
    </source>
</evidence>
<dbReference type="EMBL" id="JAVLET010000003">
    <property type="protein sequence ID" value="KAL0471821.1"/>
    <property type="molecule type" value="Genomic_DNA"/>
</dbReference>
<dbReference type="PANTHER" id="PTHR33938">
    <property type="entry name" value="FERULOYL ESTERASE B-RELATED"/>
    <property type="match status" value="1"/>
</dbReference>
<feature type="chain" id="PRO_5044978961" description="Carboxylic ester hydrolase" evidence="8">
    <location>
        <begin position="24"/>
        <end position="562"/>
    </location>
</feature>
<evidence type="ECO:0000256" key="2">
    <source>
        <dbReference type="ARBA" id="ARBA00022487"/>
    </source>
</evidence>
<keyword evidence="4 8" id="KW-0732">Signal</keyword>
<keyword evidence="2" id="KW-0719">Serine esterase</keyword>
<evidence type="ECO:0000256" key="6">
    <source>
        <dbReference type="ARBA" id="ARBA00022837"/>
    </source>
</evidence>